<name>A0AAV4X238_CAEEX</name>
<keyword evidence="2" id="KW-1185">Reference proteome</keyword>
<evidence type="ECO:0000313" key="1">
    <source>
        <dbReference type="EMBL" id="GIY88723.1"/>
    </source>
</evidence>
<organism evidence="1 2">
    <name type="scientific">Caerostris extrusa</name>
    <name type="common">Bark spider</name>
    <name type="synonym">Caerostris bankana</name>
    <dbReference type="NCBI Taxonomy" id="172846"/>
    <lineage>
        <taxon>Eukaryota</taxon>
        <taxon>Metazoa</taxon>
        <taxon>Ecdysozoa</taxon>
        <taxon>Arthropoda</taxon>
        <taxon>Chelicerata</taxon>
        <taxon>Arachnida</taxon>
        <taxon>Araneae</taxon>
        <taxon>Araneomorphae</taxon>
        <taxon>Entelegynae</taxon>
        <taxon>Araneoidea</taxon>
        <taxon>Araneidae</taxon>
        <taxon>Caerostris</taxon>
    </lineage>
</organism>
<reference evidence="1 2" key="1">
    <citation type="submission" date="2021-06" db="EMBL/GenBank/DDBJ databases">
        <title>Caerostris extrusa draft genome.</title>
        <authorList>
            <person name="Kono N."/>
            <person name="Arakawa K."/>
        </authorList>
    </citation>
    <scope>NUCLEOTIDE SEQUENCE [LARGE SCALE GENOMIC DNA]</scope>
</reference>
<evidence type="ECO:0000313" key="2">
    <source>
        <dbReference type="Proteomes" id="UP001054945"/>
    </source>
</evidence>
<dbReference type="AlphaFoldDB" id="A0AAV4X238"/>
<gene>
    <name evidence="1" type="ORF">CEXT_279641</name>
</gene>
<dbReference type="EMBL" id="BPLR01017096">
    <property type="protein sequence ID" value="GIY88723.1"/>
    <property type="molecule type" value="Genomic_DNA"/>
</dbReference>
<proteinExistence type="predicted"/>
<protein>
    <submittedName>
        <fullName evidence="1">Uncharacterized protein</fullName>
    </submittedName>
</protein>
<accession>A0AAV4X238</accession>
<sequence>MFHLQQIELSAEKQPHQTLPFFIADISSLQFCFHIITWSLEEEKCISEECIADTASPQKLLAADKKYWDPNLIMLMSPTV</sequence>
<comment type="caution">
    <text evidence="1">The sequence shown here is derived from an EMBL/GenBank/DDBJ whole genome shotgun (WGS) entry which is preliminary data.</text>
</comment>
<dbReference type="Proteomes" id="UP001054945">
    <property type="component" value="Unassembled WGS sequence"/>
</dbReference>